<dbReference type="Proteomes" id="UP000034029">
    <property type="component" value="Chromosome"/>
</dbReference>
<dbReference type="EMBL" id="FOTB01000004">
    <property type="protein sequence ID" value="SFK84293.1"/>
    <property type="molecule type" value="Genomic_DNA"/>
</dbReference>
<dbReference type="AlphaFoldDB" id="A0A0F7D3W3"/>
<evidence type="ECO:0000313" key="3">
    <source>
        <dbReference type="Proteomes" id="UP000034029"/>
    </source>
</evidence>
<accession>A0A0F7D3W3</accession>
<proteinExistence type="predicted"/>
<keyword evidence="3" id="KW-1185">Reference proteome</keyword>
<name>A0A0F7D3W3_9STAP</name>
<evidence type="ECO:0000313" key="2">
    <source>
        <dbReference type="EMBL" id="SFK84293.1"/>
    </source>
</evidence>
<evidence type="ECO:0000313" key="1">
    <source>
        <dbReference type="EMBL" id="AKG73185.1"/>
    </source>
</evidence>
<reference evidence="1 3" key="1">
    <citation type="journal article" date="2015" name="Int. J. Syst. Evol. Microbiol.">
        <title>Complete genome sequence of Salinicoccus halodurans H3B36, isolated from the Qaidam Basin in China.</title>
        <authorList>
            <person name="Jiang K."/>
            <person name="Xue Y."/>
            <person name="Ma Y."/>
        </authorList>
    </citation>
    <scope>NUCLEOTIDE SEQUENCE [LARGE SCALE GENOMIC DNA]</scope>
    <source>
        <strain evidence="1 3">H3B36</strain>
    </source>
</reference>
<reference evidence="2 4" key="3">
    <citation type="submission" date="2016-10" db="EMBL/GenBank/DDBJ databases">
        <authorList>
            <person name="Varghese N."/>
            <person name="Submissions S."/>
        </authorList>
    </citation>
    <scope>NUCLEOTIDE SEQUENCE [LARGE SCALE GENOMIC DNA]</scope>
    <source>
        <strain evidence="2 4">CGMCC 1.6501</strain>
    </source>
</reference>
<evidence type="ECO:0000313" key="4">
    <source>
        <dbReference type="Proteomes" id="UP000183090"/>
    </source>
</evidence>
<gene>
    <name evidence="1" type="ORF">AAT16_02495</name>
    <name evidence="2" type="ORF">SAMN05216235_2026</name>
</gene>
<dbReference type="EMBL" id="CP011366">
    <property type="protein sequence ID" value="AKG73185.1"/>
    <property type="molecule type" value="Genomic_DNA"/>
</dbReference>
<dbReference type="RefSeq" id="WP_046789377.1">
    <property type="nucleotide sequence ID" value="NZ_CP011366.1"/>
</dbReference>
<reference evidence="3" key="2">
    <citation type="submission" date="2015-04" db="EMBL/GenBank/DDBJ databases">
        <title>Complete genome sequence of Salinicoccus halodurans strain H3B36, isolated from the Qaidam basin of China.</title>
        <authorList>
            <person name="Ma Y."/>
            <person name="Jiang K."/>
            <person name="Xue Y."/>
        </authorList>
    </citation>
    <scope>NUCLEOTIDE SEQUENCE [LARGE SCALE GENOMIC DNA]</scope>
    <source>
        <strain evidence="3">H3B36</strain>
    </source>
</reference>
<dbReference type="Proteomes" id="UP000183090">
    <property type="component" value="Unassembled WGS sequence"/>
</dbReference>
<sequence>MIFANGDCYITYQQEELISDSEKTRIEAGFEKETHTYLTELQTTEHTLTFLYSPVKVMEAHNTIEPCDLVIDEVRAFLARIEVTA</sequence>
<protein>
    <submittedName>
        <fullName evidence="2">Uncharacterized protein</fullName>
    </submittedName>
</protein>
<dbReference type="KEGG" id="shv:AAT16_02495"/>
<dbReference type="OrthoDB" id="2390021at2"/>
<organism evidence="2 4">
    <name type="scientific">Salinicoccus halodurans</name>
    <dbReference type="NCBI Taxonomy" id="407035"/>
    <lineage>
        <taxon>Bacteria</taxon>
        <taxon>Bacillati</taxon>
        <taxon>Bacillota</taxon>
        <taxon>Bacilli</taxon>
        <taxon>Bacillales</taxon>
        <taxon>Staphylococcaceae</taxon>
        <taxon>Salinicoccus</taxon>
    </lineage>
</organism>